<keyword evidence="3" id="KW-1185">Reference proteome</keyword>
<proteinExistence type="predicted"/>
<dbReference type="EMBL" id="MU004352">
    <property type="protein sequence ID" value="KAF2655214.1"/>
    <property type="molecule type" value="Genomic_DNA"/>
</dbReference>
<evidence type="ECO:0000313" key="3">
    <source>
        <dbReference type="Proteomes" id="UP000799324"/>
    </source>
</evidence>
<evidence type="ECO:0000256" key="1">
    <source>
        <dbReference type="SAM" id="MobiDB-lite"/>
    </source>
</evidence>
<protein>
    <submittedName>
        <fullName evidence="2">Uncharacterized protein</fullName>
    </submittedName>
</protein>
<name>A0A6A6T9G1_9PLEO</name>
<dbReference type="AlphaFoldDB" id="A0A6A6T9G1"/>
<dbReference type="OrthoDB" id="3937708at2759"/>
<accession>A0A6A6T9G1</accession>
<dbReference type="Proteomes" id="UP000799324">
    <property type="component" value="Unassembled WGS sequence"/>
</dbReference>
<organism evidence="2 3">
    <name type="scientific">Lophiostoma macrostomum CBS 122681</name>
    <dbReference type="NCBI Taxonomy" id="1314788"/>
    <lineage>
        <taxon>Eukaryota</taxon>
        <taxon>Fungi</taxon>
        <taxon>Dikarya</taxon>
        <taxon>Ascomycota</taxon>
        <taxon>Pezizomycotina</taxon>
        <taxon>Dothideomycetes</taxon>
        <taxon>Pleosporomycetidae</taxon>
        <taxon>Pleosporales</taxon>
        <taxon>Lophiostomataceae</taxon>
        <taxon>Lophiostoma</taxon>
    </lineage>
</organism>
<reference evidence="2" key="1">
    <citation type="journal article" date="2020" name="Stud. Mycol.">
        <title>101 Dothideomycetes genomes: a test case for predicting lifestyles and emergence of pathogens.</title>
        <authorList>
            <person name="Haridas S."/>
            <person name="Albert R."/>
            <person name="Binder M."/>
            <person name="Bloem J."/>
            <person name="Labutti K."/>
            <person name="Salamov A."/>
            <person name="Andreopoulos B."/>
            <person name="Baker S."/>
            <person name="Barry K."/>
            <person name="Bills G."/>
            <person name="Bluhm B."/>
            <person name="Cannon C."/>
            <person name="Castanera R."/>
            <person name="Culley D."/>
            <person name="Daum C."/>
            <person name="Ezra D."/>
            <person name="Gonzalez J."/>
            <person name="Henrissat B."/>
            <person name="Kuo A."/>
            <person name="Liang C."/>
            <person name="Lipzen A."/>
            <person name="Lutzoni F."/>
            <person name="Magnuson J."/>
            <person name="Mondo S."/>
            <person name="Nolan M."/>
            <person name="Ohm R."/>
            <person name="Pangilinan J."/>
            <person name="Park H.-J."/>
            <person name="Ramirez L."/>
            <person name="Alfaro M."/>
            <person name="Sun H."/>
            <person name="Tritt A."/>
            <person name="Yoshinaga Y."/>
            <person name="Zwiers L.-H."/>
            <person name="Turgeon B."/>
            <person name="Goodwin S."/>
            <person name="Spatafora J."/>
            <person name="Crous P."/>
            <person name="Grigoriev I."/>
        </authorList>
    </citation>
    <scope>NUCLEOTIDE SEQUENCE</scope>
    <source>
        <strain evidence="2">CBS 122681</strain>
    </source>
</reference>
<feature type="compositionally biased region" description="Basic residues" evidence="1">
    <location>
        <begin position="218"/>
        <end position="232"/>
    </location>
</feature>
<sequence length="232" mass="25839">MAQASADRHAVYLKAWTASLGRRGASWWSLDAWLVRAAWTSSSVIDYGNNDACARAQDDPEQTCYSYGIDFQNGGSYFQNSLSNDNFTFVSQYSGCQNDFAYNILVDPNGDQTLCSNTNLQPDDTNMLSTCPIEKSQLFSGPWSIVILSDNGDDPSIAYERDFSLSVGPQLTSTYTPTVTATSVVIPIVSNGNINSHRHVHLSPQPLHHHETLDHRNSHQIRHSKPRNHNLY</sequence>
<gene>
    <name evidence="2" type="ORF">K491DRAFT_434841</name>
</gene>
<evidence type="ECO:0000313" key="2">
    <source>
        <dbReference type="EMBL" id="KAF2655214.1"/>
    </source>
</evidence>
<feature type="region of interest" description="Disordered" evidence="1">
    <location>
        <begin position="209"/>
        <end position="232"/>
    </location>
</feature>